<proteinExistence type="predicted"/>
<evidence type="ECO:0000313" key="1">
    <source>
        <dbReference type="EMBL" id="GAG16512.1"/>
    </source>
</evidence>
<gene>
    <name evidence="1" type="ORF">S01H1_54341</name>
</gene>
<reference evidence="1" key="1">
    <citation type="journal article" date="2014" name="Front. Microbiol.">
        <title>High frequency of phylogenetically diverse reductive dehalogenase-homologous genes in deep subseafloor sedimentary metagenomes.</title>
        <authorList>
            <person name="Kawai M."/>
            <person name="Futagami T."/>
            <person name="Toyoda A."/>
            <person name="Takaki Y."/>
            <person name="Nishi S."/>
            <person name="Hori S."/>
            <person name="Arai W."/>
            <person name="Tsubouchi T."/>
            <person name="Morono Y."/>
            <person name="Uchiyama I."/>
            <person name="Ito T."/>
            <person name="Fujiyama A."/>
            <person name="Inagaki F."/>
            <person name="Takami H."/>
        </authorList>
    </citation>
    <scope>NUCLEOTIDE SEQUENCE</scope>
    <source>
        <strain evidence="1">Expedition CK06-06</strain>
    </source>
</reference>
<comment type="caution">
    <text evidence="1">The sequence shown here is derived from an EMBL/GenBank/DDBJ whole genome shotgun (WGS) entry which is preliminary data.</text>
</comment>
<name>X0VZK9_9ZZZZ</name>
<accession>X0VZK9</accession>
<dbReference type="AlphaFoldDB" id="X0VZK9"/>
<feature type="non-terminal residue" evidence="1">
    <location>
        <position position="1"/>
    </location>
</feature>
<sequence length="159" mass="17180">GDYLGLGYGGDKVYPCYLSSQNGDTDVFTHVIEVGAEPRPAACCFNNGDCENLMRRDCIARGGDFKGKGVPCRLVYPCGFIKDVKTECTAAGTIKVQVKFMTKSKSGRTVKIGIGEELRYEINITGKKAKLIVCCFKGPQVVSLLDPEGCVEPQVVNCP</sequence>
<protein>
    <submittedName>
        <fullName evidence="1">Uncharacterized protein</fullName>
    </submittedName>
</protein>
<dbReference type="EMBL" id="BARS01035254">
    <property type="protein sequence ID" value="GAG16512.1"/>
    <property type="molecule type" value="Genomic_DNA"/>
</dbReference>
<organism evidence="1">
    <name type="scientific">marine sediment metagenome</name>
    <dbReference type="NCBI Taxonomy" id="412755"/>
    <lineage>
        <taxon>unclassified sequences</taxon>
        <taxon>metagenomes</taxon>
        <taxon>ecological metagenomes</taxon>
    </lineage>
</organism>